<dbReference type="InterPro" id="IPR036191">
    <property type="entry name" value="RRF_sf"/>
</dbReference>
<dbReference type="PANTHER" id="PTHR20982">
    <property type="entry name" value="RIBOSOME RECYCLING FACTOR"/>
    <property type="match status" value="1"/>
</dbReference>
<evidence type="ECO:0000259" key="9">
    <source>
        <dbReference type="Pfam" id="PF01765"/>
    </source>
</evidence>
<dbReference type="AlphaFoldDB" id="A0A250XKF6"/>
<evidence type="ECO:0000313" key="11">
    <source>
        <dbReference type="Proteomes" id="UP000232323"/>
    </source>
</evidence>
<dbReference type="SUPFAM" id="SSF55194">
    <property type="entry name" value="Ribosome recycling factor, RRF"/>
    <property type="match status" value="1"/>
</dbReference>
<gene>
    <name evidence="10" type="ORF">CEUSTIGMA_g10716.t1</name>
</gene>
<keyword evidence="8" id="KW-0175">Coiled coil</keyword>
<dbReference type="Proteomes" id="UP000232323">
    <property type="component" value="Unassembled WGS sequence"/>
</dbReference>
<dbReference type="STRING" id="1157962.A0A250XKF6"/>
<organism evidence="10 11">
    <name type="scientific">Chlamydomonas eustigma</name>
    <dbReference type="NCBI Taxonomy" id="1157962"/>
    <lineage>
        <taxon>Eukaryota</taxon>
        <taxon>Viridiplantae</taxon>
        <taxon>Chlorophyta</taxon>
        <taxon>core chlorophytes</taxon>
        <taxon>Chlorophyceae</taxon>
        <taxon>CS clade</taxon>
        <taxon>Chlamydomonadales</taxon>
        <taxon>Chlamydomonadaceae</taxon>
        <taxon>Chlamydomonas</taxon>
    </lineage>
</organism>
<evidence type="ECO:0000256" key="7">
    <source>
        <dbReference type="ARBA" id="ARBA00032397"/>
    </source>
</evidence>
<feature type="domain" description="Ribosome recycling factor" evidence="9">
    <location>
        <begin position="107"/>
        <end position="264"/>
    </location>
</feature>
<dbReference type="InterPro" id="IPR002661">
    <property type="entry name" value="Ribosome_recyc_fac"/>
</dbReference>
<dbReference type="CDD" id="cd00520">
    <property type="entry name" value="RRF"/>
    <property type="match status" value="1"/>
</dbReference>
<dbReference type="Gene3D" id="1.10.132.20">
    <property type="entry name" value="Ribosome-recycling factor"/>
    <property type="match status" value="1"/>
</dbReference>
<dbReference type="HAMAP" id="MF_00040">
    <property type="entry name" value="RRF"/>
    <property type="match status" value="1"/>
</dbReference>
<keyword evidence="6" id="KW-0648">Protein biosynthesis</keyword>
<evidence type="ECO:0000256" key="2">
    <source>
        <dbReference type="ARBA" id="ARBA00004496"/>
    </source>
</evidence>
<comment type="subcellular location">
    <subcellularLocation>
        <location evidence="2">Cytoplasm</location>
    </subcellularLocation>
</comment>
<dbReference type="OrthoDB" id="407355at2759"/>
<reference evidence="10 11" key="1">
    <citation type="submission" date="2017-08" db="EMBL/GenBank/DDBJ databases">
        <title>Acidophilic green algal genome provides insights into adaptation to an acidic environment.</title>
        <authorList>
            <person name="Hirooka S."/>
            <person name="Hirose Y."/>
            <person name="Kanesaki Y."/>
            <person name="Higuchi S."/>
            <person name="Fujiwara T."/>
            <person name="Onuma R."/>
            <person name="Era A."/>
            <person name="Ohbayashi R."/>
            <person name="Uzuka A."/>
            <person name="Nozaki H."/>
            <person name="Yoshikawa H."/>
            <person name="Miyagishima S.Y."/>
        </authorList>
    </citation>
    <scope>NUCLEOTIDE SEQUENCE [LARGE SCALE GENOMIC DNA]</scope>
    <source>
        <strain evidence="10 11">NIES-2499</strain>
    </source>
</reference>
<feature type="coiled-coil region" evidence="8">
    <location>
        <begin position="227"/>
        <end position="254"/>
    </location>
</feature>
<dbReference type="InterPro" id="IPR023584">
    <property type="entry name" value="Ribosome_recyc_fac_dom"/>
</dbReference>
<evidence type="ECO:0000256" key="3">
    <source>
        <dbReference type="ARBA" id="ARBA00005912"/>
    </source>
</evidence>
<evidence type="ECO:0000256" key="6">
    <source>
        <dbReference type="ARBA" id="ARBA00022917"/>
    </source>
</evidence>
<dbReference type="GO" id="GO:0006412">
    <property type="term" value="P:translation"/>
    <property type="evidence" value="ECO:0007669"/>
    <property type="project" value="UniProtKB-KW"/>
</dbReference>
<proteinExistence type="inferred from homology"/>
<accession>A0A250XKF6</accession>
<comment type="similarity">
    <text evidence="3">Belongs to the RRF family.</text>
</comment>
<evidence type="ECO:0000256" key="5">
    <source>
        <dbReference type="ARBA" id="ARBA00022490"/>
    </source>
</evidence>
<comment type="function">
    <text evidence="1">Responsible for the release of ribosomes from messenger RNA at the termination of chloroplastic protein biosynthesis.</text>
</comment>
<evidence type="ECO:0000256" key="8">
    <source>
        <dbReference type="SAM" id="Coils"/>
    </source>
</evidence>
<dbReference type="FunFam" id="3.30.1360.40:FF:000001">
    <property type="entry name" value="Ribosome-recycling factor"/>
    <property type="match status" value="1"/>
</dbReference>
<dbReference type="PANTHER" id="PTHR20982:SF3">
    <property type="entry name" value="MITOCHONDRIAL RIBOSOME RECYCLING FACTOR PSEUDO 1"/>
    <property type="match status" value="1"/>
</dbReference>
<comment type="caution">
    <text evidence="10">The sequence shown here is derived from an EMBL/GenBank/DDBJ whole genome shotgun (WGS) entry which is preliminary data.</text>
</comment>
<dbReference type="GO" id="GO:0043023">
    <property type="term" value="F:ribosomal large subunit binding"/>
    <property type="evidence" value="ECO:0007669"/>
    <property type="project" value="TreeGrafter"/>
</dbReference>
<keyword evidence="5" id="KW-0963">Cytoplasm</keyword>
<dbReference type="NCBIfam" id="TIGR00496">
    <property type="entry name" value="frr"/>
    <property type="match status" value="1"/>
</dbReference>
<sequence>MLTLNKLSIKSPLVRTVAPIHKSSIFAAATPASQDSRATQSAISSLISRSEAFCTQRLSTKLYAKKGGKAETEEKKGSGDVDLAKIEKEAKADAEERMKKSLSSLGDSFNTIRTGRANPAILDKIMVEQFGSPMPLKSLAQISVPEASTLLISPFDRSALKEIEKALQESDIGINPSNDGEKIRLNIPMLTQDRRKELAKSVAKFAEDGKVALRNVRKDVMKKIDKVEFSKDAKKNLEDAIQKLTDQYVKKVDEAAKVKTDEVMKL</sequence>
<protein>
    <recommendedName>
        <fullName evidence="4">Ribosome-recycling factor, chloroplastic</fullName>
    </recommendedName>
    <alternativeName>
        <fullName evidence="7">Ribosome-releasing factor, chloroplastic</fullName>
    </alternativeName>
</protein>
<evidence type="ECO:0000313" key="10">
    <source>
        <dbReference type="EMBL" id="GAX83290.1"/>
    </source>
</evidence>
<evidence type="ECO:0000256" key="4">
    <source>
        <dbReference type="ARBA" id="ARBA00014063"/>
    </source>
</evidence>
<evidence type="ECO:0000256" key="1">
    <source>
        <dbReference type="ARBA" id="ARBA00002952"/>
    </source>
</evidence>
<dbReference type="Gene3D" id="3.30.1360.40">
    <property type="match status" value="1"/>
</dbReference>
<name>A0A250XKF6_9CHLO</name>
<dbReference type="GO" id="GO:0005739">
    <property type="term" value="C:mitochondrion"/>
    <property type="evidence" value="ECO:0007669"/>
    <property type="project" value="TreeGrafter"/>
</dbReference>
<dbReference type="Pfam" id="PF01765">
    <property type="entry name" value="RRF"/>
    <property type="match status" value="1"/>
</dbReference>
<dbReference type="FunFam" id="1.10.132.20:FF:000001">
    <property type="entry name" value="Ribosome-recycling factor"/>
    <property type="match status" value="1"/>
</dbReference>
<keyword evidence="11" id="KW-1185">Reference proteome</keyword>
<dbReference type="EMBL" id="BEGY01000095">
    <property type="protein sequence ID" value="GAX83290.1"/>
    <property type="molecule type" value="Genomic_DNA"/>
</dbReference>